<keyword evidence="3" id="KW-1185">Reference proteome</keyword>
<protein>
    <submittedName>
        <fullName evidence="2">Uncharacterized protein</fullName>
    </submittedName>
</protein>
<feature type="compositionally biased region" description="Gly residues" evidence="1">
    <location>
        <begin position="387"/>
        <end position="401"/>
    </location>
</feature>
<evidence type="ECO:0000313" key="2">
    <source>
        <dbReference type="EMBL" id="EDV35168.2"/>
    </source>
</evidence>
<gene>
    <name evidence="2" type="primary">Dana\GF22610</name>
    <name evidence="2" type="synonym">dana_GLEANR_6565</name>
    <name evidence="2" type="ORF">GF22610</name>
</gene>
<sequence length="493" mass="51483">MAKHLLQFPPPPDYPPPPTGGGSGKDTGSPKGKRQQQVPRYPDPDPDAIEVCNEPGQEASPHHLKQLAARHSKSLGRQTGQNLHHPNMHHDYSYAYYEPGAAMRHSNVPRPEKGAATAGGAVVQVAMSPATSDPPPPNSIRALLSKGKKNKQLVSPATLQSYQTRYHKLASSAKAGQSENFYEEINAAALQGTGGSHLRSTVGSHSAGSLNQTLVEEELRRVQNRHHKILGELNLSVEAMLMPESPPKHDPLPGGGEVGTPPDAPSDQSSPQKQKPPSVSVSVTAASGQPPTMLAARLTSASADNICDSKRSGRDRTTSGPAPGPAAGDLDSGFSGSSSGASYIGSLRLSKTQHIKCARQTPTLAVAATQSCRSFQRAATVYDESGSGSGSGQGSGSGSGGSFLSRASCGRRILSCARIRAAEDPGPNQLGGRSGGAGIGPGPVQESKARSFWSRKGWRKLPGFSTSTSSINDTGLTGESGCFFTYFCLKIKS</sequence>
<dbReference type="GO" id="GO:0007480">
    <property type="term" value="P:imaginal disc-derived leg morphogenesis"/>
    <property type="evidence" value="ECO:0007669"/>
    <property type="project" value="EnsemblMetazoa"/>
</dbReference>
<feature type="compositionally biased region" description="Low complexity" evidence="1">
    <location>
        <begin position="265"/>
        <end position="283"/>
    </location>
</feature>
<feature type="compositionally biased region" description="Basic residues" evidence="1">
    <location>
        <begin position="62"/>
        <end position="74"/>
    </location>
</feature>
<accession>B3MW23</accession>
<feature type="compositionally biased region" description="Gly residues" evidence="1">
    <location>
        <begin position="432"/>
        <end position="441"/>
    </location>
</feature>
<evidence type="ECO:0000313" key="3">
    <source>
        <dbReference type="Proteomes" id="UP000007801"/>
    </source>
</evidence>
<dbReference type="AlphaFoldDB" id="B3MW23"/>
<dbReference type="eggNOG" id="ENOG502SXRE">
    <property type="taxonomic scope" value="Eukaryota"/>
</dbReference>
<feature type="region of interest" description="Disordered" evidence="1">
    <location>
        <begin position="1"/>
        <end position="86"/>
    </location>
</feature>
<evidence type="ECO:0000256" key="1">
    <source>
        <dbReference type="SAM" id="MobiDB-lite"/>
    </source>
</evidence>
<feature type="region of interest" description="Disordered" evidence="1">
    <location>
        <begin position="382"/>
        <end position="402"/>
    </location>
</feature>
<feature type="region of interest" description="Disordered" evidence="1">
    <location>
        <begin position="242"/>
        <end position="288"/>
    </location>
</feature>
<feature type="compositionally biased region" description="Polar residues" evidence="1">
    <location>
        <begin position="75"/>
        <end position="84"/>
    </location>
</feature>
<feature type="region of interest" description="Disordered" evidence="1">
    <location>
        <begin position="424"/>
        <end position="446"/>
    </location>
</feature>
<dbReference type="OrthoDB" id="28697at2759"/>
<feature type="compositionally biased region" description="Basic and acidic residues" evidence="1">
    <location>
        <begin position="307"/>
        <end position="317"/>
    </location>
</feature>
<feature type="region of interest" description="Disordered" evidence="1">
    <location>
        <begin position="305"/>
        <end position="333"/>
    </location>
</feature>
<dbReference type="InParanoid" id="B3MW23"/>
<name>B3MW23_DROAN</name>
<reference evidence="2 3" key="1">
    <citation type="journal article" date="2007" name="Nature">
        <title>Evolution of genes and genomes on the Drosophila phylogeny.</title>
        <authorList>
            <consortium name="Drosophila 12 Genomes Consortium"/>
            <person name="Clark A.G."/>
            <person name="Eisen M.B."/>
            <person name="Smith D.R."/>
            <person name="Bergman C.M."/>
            <person name="Oliver B."/>
            <person name="Markow T.A."/>
            <person name="Kaufman T.C."/>
            <person name="Kellis M."/>
            <person name="Gelbart W."/>
            <person name="Iyer V.N."/>
            <person name="Pollard D.A."/>
            <person name="Sackton T.B."/>
            <person name="Larracuente A.M."/>
            <person name="Singh N.D."/>
            <person name="Abad J.P."/>
            <person name="Abt D.N."/>
            <person name="Adryan B."/>
            <person name="Aguade M."/>
            <person name="Akashi H."/>
            <person name="Anderson W.W."/>
            <person name="Aquadro C.F."/>
            <person name="Ardell D.H."/>
            <person name="Arguello R."/>
            <person name="Artieri C.G."/>
            <person name="Barbash D.A."/>
            <person name="Barker D."/>
            <person name="Barsanti P."/>
            <person name="Batterham P."/>
            <person name="Batzoglou S."/>
            <person name="Begun D."/>
            <person name="Bhutkar A."/>
            <person name="Blanco E."/>
            <person name="Bosak S.A."/>
            <person name="Bradley R.K."/>
            <person name="Brand A.D."/>
            <person name="Brent M.R."/>
            <person name="Brooks A.N."/>
            <person name="Brown R.H."/>
            <person name="Butlin R.K."/>
            <person name="Caggese C."/>
            <person name="Calvi B.R."/>
            <person name="Bernardo de Carvalho A."/>
            <person name="Caspi A."/>
            <person name="Castrezana S."/>
            <person name="Celniker S.E."/>
            <person name="Chang J.L."/>
            <person name="Chapple C."/>
            <person name="Chatterji S."/>
            <person name="Chinwalla A."/>
            <person name="Civetta A."/>
            <person name="Clifton S.W."/>
            <person name="Comeron J.M."/>
            <person name="Costello J.C."/>
            <person name="Coyne J.A."/>
            <person name="Daub J."/>
            <person name="David R.G."/>
            <person name="Delcher A.L."/>
            <person name="Delehaunty K."/>
            <person name="Do C.B."/>
            <person name="Ebling H."/>
            <person name="Edwards K."/>
            <person name="Eickbush T."/>
            <person name="Evans J.D."/>
            <person name="Filipski A."/>
            <person name="Findeiss S."/>
            <person name="Freyhult E."/>
            <person name="Fulton L."/>
            <person name="Fulton R."/>
            <person name="Garcia A.C."/>
            <person name="Gardiner A."/>
            <person name="Garfield D.A."/>
            <person name="Garvin B.E."/>
            <person name="Gibson G."/>
            <person name="Gilbert D."/>
            <person name="Gnerre S."/>
            <person name="Godfrey J."/>
            <person name="Good R."/>
            <person name="Gotea V."/>
            <person name="Gravely B."/>
            <person name="Greenberg A.J."/>
            <person name="Griffiths-Jones S."/>
            <person name="Gross S."/>
            <person name="Guigo R."/>
            <person name="Gustafson E.A."/>
            <person name="Haerty W."/>
            <person name="Hahn M.W."/>
            <person name="Halligan D.L."/>
            <person name="Halpern A.L."/>
            <person name="Halter G.M."/>
            <person name="Han M.V."/>
            <person name="Heger A."/>
            <person name="Hillier L."/>
            <person name="Hinrichs A.S."/>
            <person name="Holmes I."/>
            <person name="Hoskins R.A."/>
            <person name="Hubisz M.J."/>
            <person name="Hultmark D."/>
            <person name="Huntley M.A."/>
            <person name="Jaffe D.B."/>
            <person name="Jagadeeshan S."/>
            <person name="Jeck W.R."/>
            <person name="Johnson J."/>
            <person name="Jones C.D."/>
            <person name="Jordan W.C."/>
            <person name="Karpen G.H."/>
            <person name="Kataoka E."/>
            <person name="Keightley P.D."/>
            <person name="Kheradpour P."/>
            <person name="Kirkness E.F."/>
            <person name="Koerich L.B."/>
            <person name="Kristiansen K."/>
            <person name="Kudrna D."/>
            <person name="Kulathinal R.J."/>
            <person name="Kumar S."/>
            <person name="Kwok R."/>
            <person name="Lander E."/>
            <person name="Langley C.H."/>
            <person name="Lapoint R."/>
            <person name="Lazzaro B.P."/>
            <person name="Lee S.J."/>
            <person name="Levesque L."/>
            <person name="Li R."/>
            <person name="Lin C.F."/>
            <person name="Lin M.F."/>
            <person name="Lindblad-Toh K."/>
            <person name="Llopart A."/>
            <person name="Long M."/>
            <person name="Low L."/>
            <person name="Lozovsky E."/>
            <person name="Lu J."/>
            <person name="Luo M."/>
            <person name="Machado C.A."/>
            <person name="Makalowski W."/>
            <person name="Marzo M."/>
            <person name="Matsuda M."/>
            <person name="Matzkin L."/>
            <person name="McAllister B."/>
            <person name="McBride C.S."/>
            <person name="McKernan B."/>
            <person name="McKernan K."/>
            <person name="Mendez-Lago M."/>
            <person name="Minx P."/>
            <person name="Mollenhauer M.U."/>
            <person name="Montooth K."/>
            <person name="Mount S.M."/>
            <person name="Mu X."/>
            <person name="Myers E."/>
            <person name="Negre B."/>
            <person name="Newfeld S."/>
            <person name="Nielsen R."/>
            <person name="Noor M.A."/>
            <person name="O'Grady P."/>
            <person name="Pachter L."/>
            <person name="Papaceit M."/>
            <person name="Parisi M.J."/>
            <person name="Parisi M."/>
            <person name="Parts L."/>
            <person name="Pedersen J.S."/>
            <person name="Pesole G."/>
            <person name="Phillippy A.M."/>
            <person name="Ponting C.P."/>
            <person name="Pop M."/>
            <person name="Porcelli D."/>
            <person name="Powell J.R."/>
            <person name="Prohaska S."/>
            <person name="Pruitt K."/>
            <person name="Puig M."/>
            <person name="Quesneville H."/>
            <person name="Ram K.R."/>
            <person name="Rand D."/>
            <person name="Rasmussen M.D."/>
            <person name="Reed L.K."/>
            <person name="Reenan R."/>
            <person name="Reily A."/>
            <person name="Remington K.A."/>
            <person name="Rieger T.T."/>
            <person name="Ritchie M.G."/>
            <person name="Robin C."/>
            <person name="Rogers Y.H."/>
            <person name="Rohde C."/>
            <person name="Rozas J."/>
            <person name="Rubenfield M.J."/>
            <person name="Ruiz A."/>
            <person name="Russo S."/>
            <person name="Salzberg S.L."/>
            <person name="Sanchez-Gracia A."/>
            <person name="Saranga D.J."/>
            <person name="Sato H."/>
            <person name="Schaeffer S.W."/>
            <person name="Schatz M.C."/>
            <person name="Schlenke T."/>
            <person name="Schwartz R."/>
            <person name="Segarra C."/>
            <person name="Singh R.S."/>
            <person name="Sirot L."/>
            <person name="Sirota M."/>
            <person name="Sisneros N.B."/>
            <person name="Smith C.D."/>
            <person name="Smith T.F."/>
            <person name="Spieth J."/>
            <person name="Stage D.E."/>
            <person name="Stark A."/>
            <person name="Stephan W."/>
            <person name="Strausberg R.L."/>
            <person name="Strempel S."/>
            <person name="Sturgill D."/>
            <person name="Sutton G."/>
            <person name="Sutton G.G."/>
            <person name="Tao W."/>
            <person name="Teichmann S."/>
            <person name="Tobari Y.N."/>
            <person name="Tomimura Y."/>
            <person name="Tsolas J.M."/>
            <person name="Valente V.L."/>
            <person name="Venter E."/>
            <person name="Venter J.C."/>
            <person name="Vicario S."/>
            <person name="Vieira F.G."/>
            <person name="Vilella A.J."/>
            <person name="Villasante A."/>
            <person name="Walenz B."/>
            <person name="Wang J."/>
            <person name="Wasserman M."/>
            <person name="Watts T."/>
            <person name="Wilson D."/>
            <person name="Wilson R.K."/>
            <person name="Wing R.A."/>
            <person name="Wolfner M.F."/>
            <person name="Wong A."/>
            <person name="Wong G.K."/>
            <person name="Wu C.I."/>
            <person name="Wu G."/>
            <person name="Yamamoto D."/>
            <person name="Yang H.P."/>
            <person name="Yang S.P."/>
            <person name="Yorke J.A."/>
            <person name="Yoshida K."/>
            <person name="Zdobnov E."/>
            <person name="Zhang P."/>
            <person name="Zhang Y."/>
            <person name="Zimin A.V."/>
            <person name="Baldwin J."/>
            <person name="Abdouelleil A."/>
            <person name="Abdulkadir J."/>
            <person name="Abebe A."/>
            <person name="Abera B."/>
            <person name="Abreu J."/>
            <person name="Acer S.C."/>
            <person name="Aftuck L."/>
            <person name="Alexander A."/>
            <person name="An P."/>
            <person name="Anderson E."/>
            <person name="Anderson S."/>
            <person name="Arachi H."/>
            <person name="Azer M."/>
            <person name="Bachantsang P."/>
            <person name="Barry A."/>
            <person name="Bayul T."/>
            <person name="Berlin A."/>
            <person name="Bessette D."/>
            <person name="Bloom T."/>
            <person name="Blye J."/>
            <person name="Boguslavskiy L."/>
            <person name="Bonnet C."/>
            <person name="Boukhgalter B."/>
            <person name="Bourzgui I."/>
            <person name="Brown A."/>
            <person name="Cahill P."/>
            <person name="Channer S."/>
            <person name="Cheshatsang Y."/>
            <person name="Chuda L."/>
            <person name="Citroen M."/>
            <person name="Collymore A."/>
            <person name="Cooke P."/>
            <person name="Costello M."/>
            <person name="D'Aco K."/>
            <person name="Daza R."/>
            <person name="De Haan G."/>
            <person name="DeGray S."/>
            <person name="DeMaso C."/>
            <person name="Dhargay N."/>
            <person name="Dooley K."/>
            <person name="Dooley E."/>
            <person name="Doricent M."/>
            <person name="Dorje P."/>
            <person name="Dorjee K."/>
            <person name="Dupes A."/>
            <person name="Elong R."/>
            <person name="Falk J."/>
            <person name="Farina A."/>
            <person name="Faro S."/>
            <person name="Ferguson D."/>
            <person name="Fisher S."/>
            <person name="Foley C.D."/>
            <person name="Franke A."/>
            <person name="Friedrich D."/>
            <person name="Gadbois L."/>
            <person name="Gearin G."/>
            <person name="Gearin C.R."/>
            <person name="Giannoukos G."/>
            <person name="Goode T."/>
            <person name="Graham J."/>
            <person name="Grandbois E."/>
            <person name="Grewal S."/>
            <person name="Gyaltsen K."/>
            <person name="Hafez N."/>
            <person name="Hagos B."/>
            <person name="Hall J."/>
            <person name="Henson C."/>
            <person name="Hollinger A."/>
            <person name="Honan T."/>
            <person name="Huard M.D."/>
            <person name="Hughes L."/>
            <person name="Hurhula B."/>
            <person name="Husby M.E."/>
            <person name="Kamat A."/>
            <person name="Kanga B."/>
            <person name="Kashin S."/>
            <person name="Khazanovich D."/>
            <person name="Kisner P."/>
            <person name="Lance K."/>
            <person name="Lara M."/>
            <person name="Lee W."/>
            <person name="Lennon N."/>
            <person name="Letendre F."/>
            <person name="LeVine R."/>
            <person name="Lipovsky A."/>
            <person name="Liu X."/>
            <person name="Liu J."/>
            <person name="Liu S."/>
            <person name="Lokyitsang T."/>
            <person name="Lokyitsang Y."/>
            <person name="Lubonja R."/>
            <person name="Lui A."/>
            <person name="MacDonald P."/>
            <person name="Magnisalis V."/>
            <person name="Maru K."/>
            <person name="Matthews C."/>
            <person name="McCusker W."/>
            <person name="McDonough S."/>
            <person name="Mehta T."/>
            <person name="Meldrim J."/>
            <person name="Meneus L."/>
            <person name="Mihai O."/>
            <person name="Mihalev A."/>
            <person name="Mihova T."/>
            <person name="Mittelman R."/>
            <person name="Mlenga V."/>
            <person name="Montmayeur A."/>
            <person name="Mulrain L."/>
            <person name="Navidi A."/>
            <person name="Naylor J."/>
            <person name="Negash T."/>
            <person name="Nguyen T."/>
            <person name="Nguyen N."/>
            <person name="Nicol R."/>
            <person name="Norbu C."/>
            <person name="Norbu N."/>
            <person name="Novod N."/>
            <person name="O'Neill B."/>
            <person name="Osman S."/>
            <person name="Markiewicz E."/>
            <person name="Oyono O.L."/>
            <person name="Patti C."/>
            <person name="Phunkhang P."/>
            <person name="Pierre F."/>
            <person name="Priest M."/>
            <person name="Raghuraman S."/>
            <person name="Rege F."/>
            <person name="Reyes R."/>
            <person name="Rise C."/>
            <person name="Rogov P."/>
            <person name="Ross K."/>
            <person name="Ryan E."/>
            <person name="Settipalli S."/>
            <person name="Shea T."/>
            <person name="Sherpa N."/>
            <person name="Shi L."/>
            <person name="Shih D."/>
            <person name="Sparrow T."/>
            <person name="Spaulding J."/>
            <person name="Stalker J."/>
            <person name="Stange-Thomann N."/>
            <person name="Stavropoulos S."/>
            <person name="Stone C."/>
            <person name="Strader C."/>
            <person name="Tesfaye S."/>
            <person name="Thomson T."/>
            <person name="Thoulutsang Y."/>
            <person name="Thoulutsang D."/>
            <person name="Topham K."/>
            <person name="Topping I."/>
            <person name="Tsamla T."/>
            <person name="Vassiliev H."/>
            <person name="Vo A."/>
            <person name="Wangchuk T."/>
            <person name="Wangdi T."/>
            <person name="Weiand M."/>
            <person name="Wilkinson J."/>
            <person name="Wilson A."/>
            <person name="Yadav S."/>
            <person name="Young G."/>
            <person name="Yu Q."/>
            <person name="Zembek L."/>
            <person name="Zhong D."/>
            <person name="Zimmer A."/>
            <person name="Zwirko Z."/>
            <person name="Jaffe D.B."/>
            <person name="Alvarez P."/>
            <person name="Brockman W."/>
            <person name="Butler J."/>
            <person name="Chin C."/>
            <person name="Gnerre S."/>
            <person name="Grabherr M."/>
            <person name="Kleber M."/>
            <person name="Mauceli E."/>
            <person name="MacCallum I."/>
        </authorList>
    </citation>
    <scope>NUCLEOTIDE SEQUENCE [LARGE SCALE GENOMIC DNA]</scope>
    <source>
        <strain evidence="3">Tucson 14024-0371.13</strain>
    </source>
</reference>
<dbReference type="Proteomes" id="UP000007801">
    <property type="component" value="Unassembled WGS sequence"/>
</dbReference>
<proteinExistence type="predicted"/>
<feature type="compositionally biased region" description="Pro residues" evidence="1">
    <location>
        <begin position="8"/>
        <end position="19"/>
    </location>
</feature>
<organism evidence="2 3">
    <name type="scientific">Drosophila ananassae</name>
    <name type="common">Fruit fly</name>
    <dbReference type="NCBI Taxonomy" id="7217"/>
    <lineage>
        <taxon>Eukaryota</taxon>
        <taxon>Metazoa</taxon>
        <taxon>Ecdysozoa</taxon>
        <taxon>Arthropoda</taxon>
        <taxon>Hexapoda</taxon>
        <taxon>Insecta</taxon>
        <taxon>Pterygota</taxon>
        <taxon>Neoptera</taxon>
        <taxon>Endopterygota</taxon>
        <taxon>Diptera</taxon>
        <taxon>Brachycera</taxon>
        <taxon>Muscomorpha</taxon>
        <taxon>Ephydroidea</taxon>
        <taxon>Drosophilidae</taxon>
        <taxon>Drosophila</taxon>
        <taxon>Sophophora</taxon>
    </lineage>
</organism>
<dbReference type="HOGENOM" id="CLU_026532_0_0_1"/>
<dbReference type="EMBL" id="CH902625">
    <property type="protein sequence ID" value="EDV35168.2"/>
    <property type="molecule type" value="Genomic_DNA"/>
</dbReference>